<keyword evidence="11 18" id="KW-0812">Transmembrane</keyword>
<comment type="similarity">
    <text evidence="5 18">Belongs to the CDS family.</text>
</comment>
<evidence type="ECO:0000256" key="8">
    <source>
        <dbReference type="ARBA" id="ARBA00022475"/>
    </source>
</evidence>
<dbReference type="GO" id="GO:0005886">
    <property type="term" value="C:plasma membrane"/>
    <property type="evidence" value="ECO:0007669"/>
    <property type="project" value="UniProtKB-SubCell"/>
</dbReference>
<proteinExistence type="inferred from homology"/>
<feature type="transmembrane region" description="Helical" evidence="19">
    <location>
        <begin position="107"/>
        <end position="133"/>
    </location>
</feature>
<dbReference type="PANTHER" id="PTHR46382">
    <property type="entry name" value="PHOSPHATIDATE CYTIDYLYLTRANSFERASE"/>
    <property type="match status" value="1"/>
</dbReference>
<keyword evidence="14" id="KW-0443">Lipid metabolism</keyword>
<evidence type="ECO:0000256" key="14">
    <source>
        <dbReference type="ARBA" id="ARBA00023098"/>
    </source>
</evidence>
<keyword evidence="21" id="KW-1185">Reference proteome</keyword>
<dbReference type="PROSITE" id="PS01315">
    <property type="entry name" value="CDS"/>
    <property type="match status" value="1"/>
</dbReference>
<comment type="caution">
    <text evidence="20">The sequence shown here is derived from an EMBL/GenBank/DDBJ whole genome shotgun (WGS) entry which is preliminary data.</text>
</comment>
<evidence type="ECO:0000256" key="6">
    <source>
        <dbReference type="ARBA" id="ARBA00012487"/>
    </source>
</evidence>
<dbReference type="UniPathway" id="UPA00557">
    <property type="reaction ID" value="UER00614"/>
</dbReference>
<feature type="transmembrane region" description="Helical" evidence="19">
    <location>
        <begin position="84"/>
        <end position="100"/>
    </location>
</feature>
<feature type="transmembrane region" description="Helical" evidence="19">
    <location>
        <begin position="12"/>
        <end position="39"/>
    </location>
</feature>
<dbReference type="GO" id="GO:0004605">
    <property type="term" value="F:phosphatidate cytidylyltransferase activity"/>
    <property type="evidence" value="ECO:0007669"/>
    <property type="project" value="UniProtKB-EC"/>
</dbReference>
<keyword evidence="9" id="KW-0444">Lipid biosynthesis</keyword>
<dbReference type="OrthoDB" id="9799199at2"/>
<evidence type="ECO:0000256" key="13">
    <source>
        <dbReference type="ARBA" id="ARBA00022989"/>
    </source>
</evidence>
<evidence type="ECO:0000256" key="16">
    <source>
        <dbReference type="ARBA" id="ARBA00023209"/>
    </source>
</evidence>
<dbReference type="EMBL" id="LVYD01000044">
    <property type="protein sequence ID" value="OQP63833.1"/>
    <property type="molecule type" value="Genomic_DNA"/>
</dbReference>
<evidence type="ECO:0000256" key="3">
    <source>
        <dbReference type="ARBA" id="ARBA00005119"/>
    </source>
</evidence>
<dbReference type="AlphaFoldDB" id="A0A1V9FZR1"/>
<keyword evidence="16" id="KW-0594">Phospholipid biosynthesis</keyword>
<organism evidence="20 21">
    <name type="scientific">Niastella vici</name>
    <dbReference type="NCBI Taxonomy" id="1703345"/>
    <lineage>
        <taxon>Bacteria</taxon>
        <taxon>Pseudomonadati</taxon>
        <taxon>Bacteroidota</taxon>
        <taxon>Chitinophagia</taxon>
        <taxon>Chitinophagales</taxon>
        <taxon>Chitinophagaceae</taxon>
        <taxon>Niastella</taxon>
    </lineage>
</organism>
<evidence type="ECO:0000256" key="15">
    <source>
        <dbReference type="ARBA" id="ARBA00023136"/>
    </source>
</evidence>
<dbReference type="PANTHER" id="PTHR46382:SF1">
    <property type="entry name" value="PHOSPHATIDATE CYTIDYLYLTRANSFERASE"/>
    <property type="match status" value="1"/>
</dbReference>
<evidence type="ECO:0000256" key="4">
    <source>
        <dbReference type="ARBA" id="ARBA00005189"/>
    </source>
</evidence>
<keyword evidence="8" id="KW-1003">Cell membrane</keyword>
<evidence type="ECO:0000256" key="19">
    <source>
        <dbReference type="SAM" id="Phobius"/>
    </source>
</evidence>
<feature type="transmembrane region" description="Helical" evidence="19">
    <location>
        <begin position="145"/>
        <end position="163"/>
    </location>
</feature>
<comment type="pathway">
    <text evidence="4">Lipid metabolism.</text>
</comment>
<protein>
    <recommendedName>
        <fullName evidence="7 18">Phosphatidate cytidylyltransferase</fullName>
        <ecNumber evidence="6 18">2.7.7.41</ecNumber>
    </recommendedName>
</protein>
<comment type="catalytic activity">
    <reaction evidence="1 18">
        <text>a 1,2-diacyl-sn-glycero-3-phosphate + CTP + H(+) = a CDP-1,2-diacyl-sn-glycerol + diphosphate</text>
        <dbReference type="Rhea" id="RHEA:16229"/>
        <dbReference type="ChEBI" id="CHEBI:15378"/>
        <dbReference type="ChEBI" id="CHEBI:33019"/>
        <dbReference type="ChEBI" id="CHEBI:37563"/>
        <dbReference type="ChEBI" id="CHEBI:58332"/>
        <dbReference type="ChEBI" id="CHEBI:58608"/>
        <dbReference type="EC" id="2.7.7.41"/>
    </reaction>
</comment>
<dbReference type="RefSeq" id="WP_081147497.1">
    <property type="nucleotide sequence ID" value="NZ_LVYD01000044.1"/>
</dbReference>
<keyword evidence="15 19" id="KW-0472">Membrane</keyword>
<evidence type="ECO:0000256" key="1">
    <source>
        <dbReference type="ARBA" id="ARBA00001698"/>
    </source>
</evidence>
<gene>
    <name evidence="20" type="ORF">A3860_23125</name>
</gene>
<feature type="transmembrane region" description="Helical" evidence="19">
    <location>
        <begin position="59"/>
        <end position="78"/>
    </location>
</feature>
<dbReference type="Proteomes" id="UP000192796">
    <property type="component" value="Unassembled WGS sequence"/>
</dbReference>
<keyword evidence="17" id="KW-1208">Phospholipid metabolism</keyword>
<evidence type="ECO:0000256" key="9">
    <source>
        <dbReference type="ARBA" id="ARBA00022516"/>
    </source>
</evidence>
<keyword evidence="12 18" id="KW-0548">Nucleotidyltransferase</keyword>
<feature type="transmembrane region" description="Helical" evidence="19">
    <location>
        <begin position="208"/>
        <end position="227"/>
    </location>
</feature>
<reference evidence="20 21" key="1">
    <citation type="submission" date="2016-03" db="EMBL/GenBank/DDBJ databases">
        <title>Niastella vici sp. nov., isolated from farmland soil.</title>
        <authorList>
            <person name="Chen L."/>
            <person name="Wang D."/>
            <person name="Yang S."/>
            <person name="Wang G."/>
        </authorList>
    </citation>
    <scope>NUCLEOTIDE SEQUENCE [LARGE SCALE GENOMIC DNA]</scope>
    <source>
        <strain evidence="20 21">DJ57</strain>
    </source>
</reference>
<evidence type="ECO:0000313" key="20">
    <source>
        <dbReference type="EMBL" id="OQP63833.1"/>
    </source>
</evidence>
<comment type="pathway">
    <text evidence="3 18">Phospholipid metabolism; CDP-diacylglycerol biosynthesis; CDP-diacylglycerol from sn-glycerol 3-phosphate: step 3/3.</text>
</comment>
<comment type="subcellular location">
    <subcellularLocation>
        <location evidence="2">Cell membrane</location>
        <topology evidence="2">Multi-pass membrane protein</topology>
    </subcellularLocation>
</comment>
<feature type="transmembrane region" description="Helical" evidence="19">
    <location>
        <begin position="184"/>
        <end position="202"/>
    </location>
</feature>
<dbReference type="STRING" id="1703345.A3860_23125"/>
<dbReference type="Pfam" id="PF01148">
    <property type="entry name" value="CTP_transf_1"/>
    <property type="match status" value="1"/>
</dbReference>
<name>A0A1V9FZR1_9BACT</name>
<evidence type="ECO:0000256" key="7">
    <source>
        <dbReference type="ARBA" id="ARBA00019373"/>
    </source>
</evidence>
<evidence type="ECO:0000256" key="2">
    <source>
        <dbReference type="ARBA" id="ARBA00004651"/>
    </source>
</evidence>
<evidence type="ECO:0000256" key="18">
    <source>
        <dbReference type="RuleBase" id="RU003938"/>
    </source>
</evidence>
<evidence type="ECO:0000256" key="12">
    <source>
        <dbReference type="ARBA" id="ARBA00022695"/>
    </source>
</evidence>
<evidence type="ECO:0000313" key="21">
    <source>
        <dbReference type="Proteomes" id="UP000192796"/>
    </source>
</evidence>
<dbReference type="EC" id="2.7.7.41" evidence="6 18"/>
<dbReference type="InterPro" id="IPR000374">
    <property type="entry name" value="PC_trans"/>
</dbReference>
<accession>A0A1V9FZR1</accession>
<evidence type="ECO:0000256" key="17">
    <source>
        <dbReference type="ARBA" id="ARBA00023264"/>
    </source>
</evidence>
<dbReference type="GO" id="GO:0016024">
    <property type="term" value="P:CDP-diacylglycerol biosynthetic process"/>
    <property type="evidence" value="ECO:0007669"/>
    <property type="project" value="UniProtKB-UniPathway"/>
</dbReference>
<evidence type="ECO:0000256" key="5">
    <source>
        <dbReference type="ARBA" id="ARBA00010185"/>
    </source>
</evidence>
<keyword evidence="10 18" id="KW-0808">Transferase</keyword>
<evidence type="ECO:0000256" key="11">
    <source>
        <dbReference type="ARBA" id="ARBA00022692"/>
    </source>
</evidence>
<evidence type="ECO:0000256" key="10">
    <source>
        <dbReference type="ARBA" id="ARBA00022679"/>
    </source>
</evidence>
<keyword evidence="13 19" id="KW-1133">Transmembrane helix</keyword>
<sequence>MNNLAQRAITGLILTAIIIAAISLSVYSFILLMLVINVLTLLEFYRLFQTVGLLPRKTAGILLSICIVISYTLVISGLLEGKAILINIPFAFSIFVFELYSKATNPFVNLAFTFLGVFSITIPYCFFISIAFWPVSSGIYDYKMVLGYFFILWASDTCAYFVGKYIGSHHLFERISPKKTWEGSLGGMVGAVIVAYVVSYFFKDIYMIHWIAIALIIVVFGSYGDLIKSLMKRSLNLKDSGTILPGHGGMLDRFDSLLGSAPFVFSYLMLCSHE</sequence>